<keyword evidence="3" id="KW-0808">Transferase</keyword>
<evidence type="ECO:0000256" key="10">
    <source>
        <dbReference type="PROSITE-ProRule" id="PRU10141"/>
    </source>
</evidence>
<keyword evidence="4 9" id="KW-0547">Nucleotide-binding</keyword>
<reference evidence="12" key="2">
    <citation type="submission" date="2025-08" db="UniProtKB">
        <authorList>
            <consortium name="Ensembl"/>
        </authorList>
    </citation>
    <scope>IDENTIFICATION</scope>
</reference>
<organism evidence="12 13">
    <name type="scientific">Scophthalmus maximus</name>
    <name type="common">Turbot</name>
    <name type="synonym">Psetta maxima</name>
    <dbReference type="NCBI Taxonomy" id="52904"/>
    <lineage>
        <taxon>Eukaryota</taxon>
        <taxon>Metazoa</taxon>
        <taxon>Chordata</taxon>
        <taxon>Craniata</taxon>
        <taxon>Vertebrata</taxon>
        <taxon>Euteleostomi</taxon>
        <taxon>Actinopterygii</taxon>
        <taxon>Neopterygii</taxon>
        <taxon>Teleostei</taxon>
        <taxon>Neoteleostei</taxon>
        <taxon>Acanthomorphata</taxon>
        <taxon>Carangaria</taxon>
        <taxon>Pleuronectiformes</taxon>
        <taxon>Pleuronectoidei</taxon>
        <taxon>Scophthalmidae</taxon>
        <taxon>Scophthalmus</taxon>
    </lineage>
</organism>
<evidence type="ECO:0000313" key="12">
    <source>
        <dbReference type="Ensembl" id="ENSSMAP00000038158.1"/>
    </source>
</evidence>
<dbReference type="Ensembl" id="ENSSMAT00000056592.1">
    <property type="protein sequence ID" value="ENSSMAP00000038158.1"/>
    <property type="gene ID" value="ENSSMAG00000024877.1"/>
</dbReference>
<accession>A0A8D3BT00</accession>
<dbReference type="SMART" id="SM00220">
    <property type="entry name" value="S_TKc"/>
    <property type="match status" value="1"/>
</dbReference>
<evidence type="ECO:0000256" key="6">
    <source>
        <dbReference type="ARBA" id="ARBA00022840"/>
    </source>
</evidence>
<proteinExistence type="predicted"/>
<evidence type="ECO:0000256" key="3">
    <source>
        <dbReference type="ARBA" id="ARBA00022679"/>
    </source>
</evidence>
<comment type="catalytic activity">
    <reaction evidence="7">
        <text>L-threonyl-[protein] + ATP = O-phospho-L-threonyl-[protein] + ADP + H(+)</text>
        <dbReference type="Rhea" id="RHEA:46608"/>
        <dbReference type="Rhea" id="RHEA-COMP:11060"/>
        <dbReference type="Rhea" id="RHEA-COMP:11605"/>
        <dbReference type="ChEBI" id="CHEBI:15378"/>
        <dbReference type="ChEBI" id="CHEBI:30013"/>
        <dbReference type="ChEBI" id="CHEBI:30616"/>
        <dbReference type="ChEBI" id="CHEBI:61977"/>
        <dbReference type="ChEBI" id="CHEBI:456216"/>
        <dbReference type="EC" id="2.7.11.1"/>
    </reaction>
</comment>
<dbReference type="Gene3D" id="3.30.200.20">
    <property type="entry name" value="Phosphorylase Kinase, domain 1"/>
    <property type="match status" value="1"/>
</dbReference>
<evidence type="ECO:0000256" key="4">
    <source>
        <dbReference type="ARBA" id="ARBA00022741"/>
    </source>
</evidence>
<dbReference type="InterPro" id="IPR011009">
    <property type="entry name" value="Kinase-like_dom_sf"/>
</dbReference>
<dbReference type="PANTHER" id="PTHR24350">
    <property type="entry name" value="SERINE/THREONINE-PROTEIN KINASE IAL-RELATED"/>
    <property type="match status" value="1"/>
</dbReference>
<dbReference type="GO" id="GO:0005524">
    <property type="term" value="F:ATP binding"/>
    <property type="evidence" value="ECO:0007669"/>
    <property type="project" value="UniProtKB-UniRule"/>
</dbReference>
<dbReference type="SUPFAM" id="SSF56112">
    <property type="entry name" value="Protein kinase-like (PK-like)"/>
    <property type="match status" value="1"/>
</dbReference>
<dbReference type="AlphaFoldDB" id="A0A8D3BT00"/>
<keyword evidence="5" id="KW-0418">Kinase</keyword>
<feature type="domain" description="Protein kinase" evidence="11">
    <location>
        <begin position="29"/>
        <end position="138"/>
    </location>
</feature>
<evidence type="ECO:0000256" key="9">
    <source>
        <dbReference type="PIRSR" id="PIRSR630616-2"/>
    </source>
</evidence>
<feature type="binding site" evidence="9 10">
    <location>
        <position position="58"/>
    </location>
    <ligand>
        <name>ATP</name>
        <dbReference type="ChEBI" id="CHEBI:30616"/>
    </ligand>
</feature>
<evidence type="ECO:0000256" key="2">
    <source>
        <dbReference type="ARBA" id="ARBA00022527"/>
    </source>
</evidence>
<dbReference type="Pfam" id="PF00069">
    <property type="entry name" value="Pkinase"/>
    <property type="match status" value="1"/>
</dbReference>
<dbReference type="PROSITE" id="PS50011">
    <property type="entry name" value="PROTEIN_KINASE_DOM"/>
    <property type="match status" value="1"/>
</dbReference>
<keyword evidence="2" id="KW-0723">Serine/threonine-protein kinase</keyword>
<evidence type="ECO:0000256" key="5">
    <source>
        <dbReference type="ARBA" id="ARBA00022777"/>
    </source>
</evidence>
<comment type="catalytic activity">
    <reaction evidence="8">
        <text>L-seryl-[protein] + ATP = O-phospho-L-seryl-[protein] + ADP + H(+)</text>
        <dbReference type="Rhea" id="RHEA:17989"/>
        <dbReference type="Rhea" id="RHEA-COMP:9863"/>
        <dbReference type="Rhea" id="RHEA-COMP:11604"/>
        <dbReference type="ChEBI" id="CHEBI:15378"/>
        <dbReference type="ChEBI" id="CHEBI:29999"/>
        <dbReference type="ChEBI" id="CHEBI:30616"/>
        <dbReference type="ChEBI" id="CHEBI:83421"/>
        <dbReference type="ChEBI" id="CHEBI:456216"/>
        <dbReference type="EC" id="2.7.11.1"/>
    </reaction>
</comment>
<protein>
    <recommendedName>
        <fullName evidence="1">non-specific serine/threonine protein kinase</fullName>
        <ecNumber evidence="1">2.7.11.1</ecNumber>
    </recommendedName>
</protein>
<dbReference type="GeneTree" id="ENSGT00940000156316"/>
<keyword evidence="6 9" id="KW-0067">ATP-binding</keyword>
<reference evidence="12" key="1">
    <citation type="submission" date="2023-05" db="EMBL/GenBank/DDBJ databases">
        <title>High-quality long-read genome of Scophthalmus maximus.</title>
        <authorList>
            <person name="Lien S."/>
            <person name="Martinez P."/>
        </authorList>
    </citation>
    <scope>NUCLEOTIDE SEQUENCE [LARGE SCALE GENOMIC DNA]</scope>
</reference>
<evidence type="ECO:0000256" key="1">
    <source>
        <dbReference type="ARBA" id="ARBA00012513"/>
    </source>
</evidence>
<evidence type="ECO:0000313" key="13">
    <source>
        <dbReference type="Proteomes" id="UP000694558"/>
    </source>
</evidence>
<dbReference type="InterPro" id="IPR030616">
    <property type="entry name" value="Aur-like"/>
</dbReference>
<evidence type="ECO:0000256" key="7">
    <source>
        <dbReference type="ARBA" id="ARBA00047899"/>
    </source>
</evidence>
<dbReference type="FunFam" id="3.30.200.20:FF:000221">
    <property type="entry name" value="Putative serine/threonine-protein kinase PLK4"/>
    <property type="match status" value="1"/>
</dbReference>
<dbReference type="Proteomes" id="UP000694558">
    <property type="component" value="Chromosome 17"/>
</dbReference>
<name>A0A8D3BT00_SCOMX</name>
<dbReference type="InterPro" id="IPR017441">
    <property type="entry name" value="Protein_kinase_ATP_BS"/>
</dbReference>
<dbReference type="EC" id="2.7.11.1" evidence="1"/>
<dbReference type="InterPro" id="IPR000719">
    <property type="entry name" value="Prot_kinase_dom"/>
</dbReference>
<dbReference type="GO" id="GO:0004674">
    <property type="term" value="F:protein serine/threonine kinase activity"/>
    <property type="evidence" value="ECO:0007669"/>
    <property type="project" value="UniProtKB-KW"/>
</dbReference>
<evidence type="ECO:0000259" key="11">
    <source>
        <dbReference type="PROSITE" id="PS50011"/>
    </source>
</evidence>
<evidence type="ECO:0000256" key="8">
    <source>
        <dbReference type="ARBA" id="ARBA00048679"/>
    </source>
</evidence>
<dbReference type="PROSITE" id="PS00107">
    <property type="entry name" value="PROTEIN_KINASE_ATP"/>
    <property type="match status" value="1"/>
</dbReference>
<sequence length="138" mass="16228">HNMLPGNGYEWSPLRRDGRRDNEGWWLDFKVLTLLGKGSFACVYRAKSQKNGLEVAIKMIDKKAMHKAGMVQRVTNEVEIHCRLKHPSILELYNYFEDSNYVYLVLEMCHNGEMSRYLRERKVLFSEDEGQAQQLIMN</sequence>